<evidence type="ECO:0000313" key="2">
    <source>
        <dbReference type="EMBL" id="MEG3614529.1"/>
    </source>
</evidence>
<dbReference type="RefSeq" id="WP_332901300.1">
    <property type="nucleotide sequence ID" value="NZ_JBAGLP010000110.1"/>
</dbReference>
<dbReference type="PANTHER" id="PTHR43685:SF3">
    <property type="entry name" value="SLR2126 PROTEIN"/>
    <property type="match status" value="1"/>
</dbReference>
<feature type="transmembrane region" description="Helical" evidence="1">
    <location>
        <begin position="550"/>
        <end position="572"/>
    </location>
</feature>
<dbReference type="InterPro" id="IPR029044">
    <property type="entry name" value="Nucleotide-diphossugar_trans"/>
</dbReference>
<reference evidence="2" key="1">
    <citation type="journal article" date="2024" name="Antonie Van Leeuwenhoek">
        <title>Isoptericola haloaureus sp. nov., a dimorphic actinobacterium isolated from mangrove sediments of southeast India, implicating biosaline agricultural significance through nitrogen fixation and salt tolerance genes.</title>
        <authorList>
            <person name="Prathaban M."/>
            <person name="Prathiviraj R."/>
            <person name="Ravichandran M."/>
            <person name="Natarajan S.D."/>
            <person name="Sobanaa M."/>
            <person name="Hari Krishna Kumar S."/>
            <person name="Chandrasekar V."/>
            <person name="Selvin J."/>
        </authorList>
    </citation>
    <scope>NUCLEOTIDE SEQUENCE</scope>
    <source>
        <strain evidence="2">MP1014</strain>
    </source>
</reference>
<feature type="transmembrane region" description="Helical" evidence="1">
    <location>
        <begin position="414"/>
        <end position="434"/>
    </location>
</feature>
<comment type="caution">
    <text evidence="2">The sequence shown here is derived from an EMBL/GenBank/DDBJ whole genome shotgun (WGS) entry which is preliminary data.</text>
</comment>
<dbReference type="GO" id="GO:0016757">
    <property type="term" value="F:glycosyltransferase activity"/>
    <property type="evidence" value="ECO:0007669"/>
    <property type="project" value="UniProtKB-KW"/>
</dbReference>
<evidence type="ECO:0000256" key="1">
    <source>
        <dbReference type="SAM" id="Phobius"/>
    </source>
</evidence>
<keyword evidence="1" id="KW-0812">Transmembrane</keyword>
<keyword evidence="2" id="KW-0808">Transferase</keyword>
<proteinExistence type="predicted"/>
<dbReference type="Gene3D" id="3.90.550.10">
    <property type="entry name" value="Spore Coat Polysaccharide Biosynthesis Protein SpsA, Chain A"/>
    <property type="match status" value="1"/>
</dbReference>
<dbReference type="EMBL" id="JBAGLP010000110">
    <property type="protein sequence ID" value="MEG3614529.1"/>
    <property type="molecule type" value="Genomic_DNA"/>
</dbReference>
<feature type="transmembrane region" description="Helical" evidence="1">
    <location>
        <begin position="480"/>
        <end position="496"/>
    </location>
</feature>
<reference evidence="2" key="2">
    <citation type="submission" date="2024-02" db="EMBL/GenBank/DDBJ databases">
        <authorList>
            <person name="Prathaban M."/>
            <person name="Mythili R."/>
            <person name="Sharmila Devi N."/>
            <person name="Sobanaa M."/>
            <person name="Prathiviraj R."/>
            <person name="Selvin J."/>
        </authorList>
    </citation>
    <scope>NUCLEOTIDE SEQUENCE</scope>
    <source>
        <strain evidence="2">MP1014</strain>
    </source>
</reference>
<feature type="transmembrane region" description="Helical" evidence="1">
    <location>
        <begin position="1063"/>
        <end position="1081"/>
    </location>
</feature>
<dbReference type="Pfam" id="PF13641">
    <property type="entry name" value="Glyco_tranf_2_3"/>
    <property type="match status" value="1"/>
</dbReference>
<dbReference type="PANTHER" id="PTHR43685">
    <property type="entry name" value="GLYCOSYLTRANSFERASE"/>
    <property type="match status" value="1"/>
</dbReference>
<gene>
    <name evidence="2" type="ORF">V5O49_05260</name>
</gene>
<feature type="transmembrane region" description="Helical" evidence="1">
    <location>
        <begin position="292"/>
        <end position="315"/>
    </location>
</feature>
<feature type="transmembrane region" description="Helical" evidence="1">
    <location>
        <begin position="769"/>
        <end position="787"/>
    </location>
</feature>
<feature type="transmembrane region" description="Helical" evidence="1">
    <location>
        <begin position="739"/>
        <end position="757"/>
    </location>
</feature>
<organism evidence="2 3">
    <name type="scientific">Isoptericola haloaureus</name>
    <dbReference type="NCBI Taxonomy" id="1542902"/>
    <lineage>
        <taxon>Bacteria</taxon>
        <taxon>Bacillati</taxon>
        <taxon>Actinomycetota</taxon>
        <taxon>Actinomycetes</taxon>
        <taxon>Micrococcales</taxon>
        <taxon>Promicromonosporaceae</taxon>
        <taxon>Isoptericola</taxon>
    </lineage>
</organism>
<feature type="transmembrane region" description="Helical" evidence="1">
    <location>
        <begin position="592"/>
        <end position="622"/>
    </location>
</feature>
<dbReference type="SUPFAM" id="SSF53448">
    <property type="entry name" value="Nucleotide-diphospho-sugar transferases"/>
    <property type="match status" value="1"/>
</dbReference>
<keyword evidence="1" id="KW-0472">Membrane</keyword>
<evidence type="ECO:0000313" key="3">
    <source>
        <dbReference type="Proteomes" id="UP001310387"/>
    </source>
</evidence>
<keyword evidence="1" id="KW-1133">Transmembrane helix</keyword>
<protein>
    <submittedName>
        <fullName evidence="2">Glycosyltransferase</fullName>
        <ecNumber evidence="2">2.4.-.-</ecNumber>
    </submittedName>
</protein>
<dbReference type="InterPro" id="IPR050834">
    <property type="entry name" value="Glycosyltransf_2"/>
</dbReference>
<accession>A0ABU7Z4W7</accession>
<name>A0ABU7Z4W7_9MICO</name>
<feature type="transmembrane region" description="Helical" evidence="1">
    <location>
        <begin position="707"/>
        <end position="727"/>
    </location>
</feature>
<feature type="transmembrane region" description="Helical" evidence="1">
    <location>
        <begin position="503"/>
        <end position="520"/>
    </location>
</feature>
<feature type="transmembrane region" description="Helical" evidence="1">
    <location>
        <begin position="526"/>
        <end position="543"/>
    </location>
</feature>
<dbReference type="EC" id="2.4.-.-" evidence="2"/>
<dbReference type="Proteomes" id="UP001310387">
    <property type="component" value="Unassembled WGS sequence"/>
</dbReference>
<keyword evidence="2" id="KW-0328">Glycosyltransferase</keyword>
<feature type="transmembrane region" description="Helical" evidence="1">
    <location>
        <begin position="634"/>
        <end position="651"/>
    </location>
</feature>
<sequence>MTAPHLTRTPDGADVHDVAPDPVTGVPARQSVTVAAVVVTRGRTPFLPDTLDAVAAQVRAPQDVVVVDVDAAPSTGQHPDLRLGDRHFVGAAGSRTLGEAVDHALTTLGLEDTTWLWILHDDSAPAPDALAALLRAVEHSAAVAVAGCKQRRWPLDEDGNPLTPDPDRPGLLVEVGYTVSPLGRRMTGIDDSEIDQGQHDAREDVLAVGLAGALVRRSVWSELDGTDPELGRFGDSLDLCRRARLAGHRVVVVPDAVVHHAQASLRGLRGPRSHRTRGSRDASAYARRRSQLYARLVTVPLPLLPLALVALIVWAPVAAAYRLALTRPAEARDELVAPVVTVLRVVPLVRGRRRAARTRAMPRRVLRPLQAGWRDVAARRRDARLTRAETHRSRRSLTDLERAELHALARRRRAGLAVVLTATVLLALVTFGPWQGVLADGGRVVGGALLPAPASFAEVADAAASGWVHDGLGTGAPADPWLGVLTVLTALAGGAAQTAVNALVLAALPLAAVGAWFGAGAVSRSVWARLAAALVWTAWPGFLESLTTGRLGAVVAHLALPWLLLAALRAVGHQARDDVGPTVGPRGSRGSLGAAATAGLLLALVVAAAPALAAVALLAGAVGLAVVPRHWRRVLVVLGPAVVVALPYWWHAAATWTAGGWRPLLATPGAPVGGADVDGITLLLGHATTPQPWLAGLDLPTGPVLDAGPWILGAALTVLAVAGLVLGRRPLAARLGVGLAALGLVLALVAEGTVVAADSAGGPVHGWPAPGLSVLLLGLGVAALAAVPAPGTRRVLRVAAGALAAVALLVPVLGLGAWWYADGRGHAVGDLRVDDTAVVPAVGRQLQSAPQAARVLQLDRVDGVVEYTLLRRDGSSVLDSSTVVRAREAGLAPGGARADVAALDELTAQVAAGRSPDLTTRLTALGVGAVQMPADGDTELVTTLDLVPGLTRVTESSVLLWRVDPDGPAPAWATVLRRAPDDGQTGAAVRTLSGDGRTVDDTVGTGEQDRLLVLAESEGAGWRATLDGRRLPATALDGRQAFRLGAQAGDVHVEYAAPSRPPWFALTGLVLVVYVLLALPLSRRRHR</sequence>
<keyword evidence="3" id="KW-1185">Reference proteome</keyword>
<feature type="transmembrane region" description="Helical" evidence="1">
    <location>
        <begin position="799"/>
        <end position="821"/>
    </location>
</feature>